<dbReference type="AlphaFoldDB" id="A0A2P2NAQ1"/>
<evidence type="ECO:0000313" key="1">
    <source>
        <dbReference type="EMBL" id="MBX39470.1"/>
    </source>
</evidence>
<accession>A0A2P2NAQ1</accession>
<organism evidence="1">
    <name type="scientific">Rhizophora mucronata</name>
    <name type="common">Asiatic mangrove</name>
    <dbReference type="NCBI Taxonomy" id="61149"/>
    <lineage>
        <taxon>Eukaryota</taxon>
        <taxon>Viridiplantae</taxon>
        <taxon>Streptophyta</taxon>
        <taxon>Embryophyta</taxon>
        <taxon>Tracheophyta</taxon>
        <taxon>Spermatophyta</taxon>
        <taxon>Magnoliopsida</taxon>
        <taxon>eudicotyledons</taxon>
        <taxon>Gunneridae</taxon>
        <taxon>Pentapetalae</taxon>
        <taxon>rosids</taxon>
        <taxon>fabids</taxon>
        <taxon>Malpighiales</taxon>
        <taxon>Rhizophoraceae</taxon>
        <taxon>Rhizophora</taxon>
    </lineage>
</organism>
<protein>
    <submittedName>
        <fullName evidence="1">Uncharacterized protein</fullName>
    </submittedName>
</protein>
<proteinExistence type="predicted"/>
<name>A0A2P2NAQ1_RHIMU</name>
<sequence>MVTLFHYMMNKKIEVYVDDIITKF</sequence>
<dbReference type="EMBL" id="GGEC01058986">
    <property type="protein sequence ID" value="MBX39470.1"/>
    <property type="molecule type" value="Transcribed_RNA"/>
</dbReference>
<reference evidence="1" key="1">
    <citation type="submission" date="2018-02" db="EMBL/GenBank/DDBJ databases">
        <title>Rhizophora mucronata_Transcriptome.</title>
        <authorList>
            <person name="Meera S.P."/>
            <person name="Sreeshan A."/>
            <person name="Augustine A."/>
        </authorList>
    </citation>
    <scope>NUCLEOTIDE SEQUENCE</scope>
    <source>
        <tissue evidence="1">Leaf</tissue>
    </source>
</reference>